<dbReference type="EMBL" id="MG205641">
    <property type="protein sequence ID" value="AUO31634.1"/>
    <property type="molecule type" value="Genomic_DNA"/>
</dbReference>
<protein>
    <submittedName>
        <fullName evidence="2">Uncharacterized protein</fullName>
    </submittedName>
</protein>
<accession>A0A2I6SVS1</accession>
<keyword evidence="2" id="KW-0614">Plasmid</keyword>
<feature type="coiled-coil region" evidence="1">
    <location>
        <begin position="7"/>
        <end position="38"/>
    </location>
</feature>
<evidence type="ECO:0000256" key="1">
    <source>
        <dbReference type="SAM" id="Coils"/>
    </source>
</evidence>
<dbReference type="AlphaFoldDB" id="A0A2I6SVS1"/>
<reference evidence="2" key="1">
    <citation type="submission" date="2017-10" db="EMBL/GenBank/DDBJ databases">
        <title>Conjugative transfer of the toxin plasmid of Clostridium sordellii.</title>
        <authorList>
            <person name="Vidor C.J."/>
            <person name="Awad M."/>
            <person name="Lyras D."/>
        </authorList>
    </citation>
    <scope>NUCLEOTIDE SEQUENCE</scope>
    <source>
        <strain evidence="2">7508-A</strain>
        <plasmid evidence="2">pCS1-7</plasmid>
    </source>
</reference>
<organism evidence="2">
    <name type="scientific">Paraclostridium sordellii</name>
    <name type="common">Clostridium sordellii</name>
    <dbReference type="NCBI Taxonomy" id="1505"/>
    <lineage>
        <taxon>Bacteria</taxon>
        <taxon>Bacillati</taxon>
        <taxon>Bacillota</taxon>
        <taxon>Clostridia</taxon>
        <taxon>Peptostreptococcales</taxon>
        <taxon>Peptostreptococcaceae</taxon>
        <taxon>Paraclostridium</taxon>
    </lineage>
</organism>
<keyword evidence="1" id="KW-0175">Coiled coil</keyword>
<dbReference type="RefSeq" id="WP_172692171.1">
    <property type="nucleotide sequence ID" value="NZ_MG205641.1"/>
</dbReference>
<geneLocation type="plasmid" evidence="2">
    <name>pCS1-7</name>
</geneLocation>
<sequence>MSEKLSRKELKILKKEEKQQAKIEKKELKEEHKKVKKVASDLLPFLNIADDGSIQTKYGYMEIYQIATKDLNSLTSDETNMHISELTTFLRGYSDDIKIICMSYPVNTEVQQTHLSNKIQNTDNDIYIKFLNKKLERLKLLEKLRTNKEFYLVLYFKNERDKREKEIYIQRKANRAMGIEPIDINKKKKKLYKLNNQNSKI</sequence>
<name>A0A2I6SVS1_PARSO</name>
<evidence type="ECO:0000313" key="2">
    <source>
        <dbReference type="EMBL" id="AUO31634.1"/>
    </source>
</evidence>
<proteinExistence type="predicted"/>